<name>A0A381TQQ3_9ZZZZ</name>
<accession>A0A381TQQ3</accession>
<dbReference type="EMBL" id="UINC01005007">
    <property type="protein sequence ID" value="SVA18396.1"/>
    <property type="molecule type" value="Genomic_DNA"/>
</dbReference>
<gene>
    <name evidence="7" type="ORF">METZ01_LOCUS71250</name>
</gene>
<keyword evidence="2" id="KW-0274">FAD</keyword>
<dbReference type="InterPro" id="IPR008255">
    <property type="entry name" value="Pyr_nucl-diS_OxRdtase_2_AS"/>
</dbReference>
<evidence type="ECO:0000256" key="3">
    <source>
        <dbReference type="ARBA" id="ARBA00023002"/>
    </source>
</evidence>
<dbReference type="AlphaFoldDB" id="A0A381TQQ3"/>
<proteinExistence type="predicted"/>
<organism evidence="7">
    <name type="scientific">marine metagenome</name>
    <dbReference type="NCBI Taxonomy" id="408172"/>
    <lineage>
        <taxon>unclassified sequences</taxon>
        <taxon>metagenomes</taxon>
        <taxon>ecological metagenomes</taxon>
    </lineage>
</organism>
<evidence type="ECO:0000256" key="2">
    <source>
        <dbReference type="ARBA" id="ARBA00022827"/>
    </source>
</evidence>
<evidence type="ECO:0000259" key="6">
    <source>
        <dbReference type="Pfam" id="PF07992"/>
    </source>
</evidence>
<dbReference type="InterPro" id="IPR005982">
    <property type="entry name" value="Thioredox_Rdtase"/>
</dbReference>
<dbReference type="NCBIfam" id="TIGR01292">
    <property type="entry name" value="TRX_reduct"/>
    <property type="match status" value="1"/>
</dbReference>
<dbReference type="GO" id="GO:0019430">
    <property type="term" value="P:removal of superoxide radicals"/>
    <property type="evidence" value="ECO:0007669"/>
    <property type="project" value="InterPro"/>
</dbReference>
<dbReference type="GO" id="GO:0004791">
    <property type="term" value="F:thioredoxin-disulfide reductase (NADPH) activity"/>
    <property type="evidence" value="ECO:0007669"/>
    <property type="project" value="InterPro"/>
</dbReference>
<keyword evidence="1" id="KW-0285">Flavoprotein</keyword>
<protein>
    <recommendedName>
        <fullName evidence="6">FAD/NAD(P)-binding domain-containing protein</fullName>
    </recommendedName>
</protein>
<dbReference type="GO" id="GO:0005737">
    <property type="term" value="C:cytoplasm"/>
    <property type="evidence" value="ECO:0007669"/>
    <property type="project" value="InterPro"/>
</dbReference>
<evidence type="ECO:0000256" key="1">
    <source>
        <dbReference type="ARBA" id="ARBA00022630"/>
    </source>
</evidence>
<keyword evidence="5" id="KW-0676">Redox-active center</keyword>
<dbReference type="InterPro" id="IPR036188">
    <property type="entry name" value="FAD/NAD-bd_sf"/>
</dbReference>
<dbReference type="PRINTS" id="PR00368">
    <property type="entry name" value="FADPNR"/>
</dbReference>
<dbReference type="SUPFAM" id="SSF51905">
    <property type="entry name" value="FAD/NAD(P)-binding domain"/>
    <property type="match status" value="1"/>
</dbReference>
<dbReference type="Gene3D" id="3.50.50.60">
    <property type="entry name" value="FAD/NAD(P)-binding domain"/>
    <property type="match status" value="2"/>
</dbReference>
<keyword evidence="4" id="KW-1015">Disulfide bond</keyword>
<evidence type="ECO:0000256" key="4">
    <source>
        <dbReference type="ARBA" id="ARBA00023157"/>
    </source>
</evidence>
<keyword evidence="3" id="KW-0560">Oxidoreductase</keyword>
<feature type="domain" description="FAD/NAD(P)-binding" evidence="6">
    <location>
        <begin position="4"/>
        <end position="293"/>
    </location>
</feature>
<sequence length="307" mass="33119">MHRKVIIIGSGPAGLTAAVYAARANLEPLVFEGSQPGGQLTITTDVENFPGFPDGIMGPELIEHMRKQAVRFGATCEYKTVDSVDLLSSPFTIRVKDEKYTADTVIISTGASARLLGLDAEKELMGYGVSACATCDGFFFKEKEVLVVGGGDSAAEEAIFLTKFASKVSIIHRRDELRASKIMQDRVFKNKNIEIMWNSSVEDISGTRDSGVTGATIKDTVSGDTKKISCDGVFMAIGHIPNTSVFKAQLDLDDKGYIITKPDSTYTNIPGVFACGDVQDQTYRQAITAAGTGCMSAIDAERWLEEN</sequence>
<reference evidence="7" key="1">
    <citation type="submission" date="2018-05" db="EMBL/GenBank/DDBJ databases">
        <authorList>
            <person name="Lanie J.A."/>
            <person name="Ng W.-L."/>
            <person name="Kazmierczak K.M."/>
            <person name="Andrzejewski T.M."/>
            <person name="Davidsen T.M."/>
            <person name="Wayne K.J."/>
            <person name="Tettelin H."/>
            <person name="Glass J.I."/>
            <person name="Rusch D."/>
            <person name="Podicherti R."/>
            <person name="Tsui H.-C.T."/>
            <person name="Winkler M.E."/>
        </authorList>
    </citation>
    <scope>NUCLEOTIDE SEQUENCE</scope>
</reference>
<dbReference type="InterPro" id="IPR050097">
    <property type="entry name" value="Ferredoxin-NADP_redctase_2"/>
</dbReference>
<dbReference type="Pfam" id="PF07992">
    <property type="entry name" value="Pyr_redox_2"/>
    <property type="match status" value="1"/>
</dbReference>
<evidence type="ECO:0000313" key="7">
    <source>
        <dbReference type="EMBL" id="SVA18396.1"/>
    </source>
</evidence>
<dbReference type="PANTHER" id="PTHR48105">
    <property type="entry name" value="THIOREDOXIN REDUCTASE 1-RELATED-RELATED"/>
    <property type="match status" value="1"/>
</dbReference>
<dbReference type="PROSITE" id="PS00573">
    <property type="entry name" value="PYRIDINE_REDOX_2"/>
    <property type="match status" value="1"/>
</dbReference>
<dbReference type="PRINTS" id="PR00469">
    <property type="entry name" value="PNDRDTASEII"/>
</dbReference>
<dbReference type="InterPro" id="IPR023753">
    <property type="entry name" value="FAD/NAD-binding_dom"/>
</dbReference>
<evidence type="ECO:0000256" key="5">
    <source>
        <dbReference type="ARBA" id="ARBA00023284"/>
    </source>
</evidence>